<dbReference type="RefSeq" id="WP_173180032.1">
    <property type="nucleotide sequence ID" value="NZ_AP021876.1"/>
</dbReference>
<dbReference type="InterPro" id="IPR051805">
    <property type="entry name" value="Dehydratase_Activator_Redct"/>
</dbReference>
<reference evidence="2 3" key="1">
    <citation type="submission" date="2019-11" db="EMBL/GenBank/DDBJ databases">
        <title>Comparative genomics of hydrocarbon-degrading Desulfosarcina strains.</title>
        <authorList>
            <person name="Watanabe M."/>
            <person name="Kojima H."/>
            <person name="Fukui M."/>
        </authorList>
    </citation>
    <scope>NUCLEOTIDE SEQUENCE [LARGE SCALE GENOMIC DNA]</scope>
    <source>
        <strain evidence="2 3">28bB2T</strain>
    </source>
</reference>
<evidence type="ECO:0000313" key="2">
    <source>
        <dbReference type="EMBL" id="BBO86053.1"/>
    </source>
</evidence>
<name>A0A5K8A0L4_9BACT</name>
<dbReference type="CDD" id="cd24034">
    <property type="entry name" value="ASKHA_NBD_O66634-like_rpt1"/>
    <property type="match status" value="1"/>
</dbReference>
<protein>
    <recommendedName>
        <fullName evidence="1">ATPase BadF/BadG/BcrA/BcrD type domain-containing protein</fullName>
    </recommendedName>
</protein>
<dbReference type="InterPro" id="IPR043129">
    <property type="entry name" value="ATPase_NBD"/>
</dbReference>
<dbReference type="Proteomes" id="UP000425960">
    <property type="component" value="Chromosome"/>
</dbReference>
<dbReference type="InterPro" id="IPR002731">
    <property type="entry name" value="ATPase_BadF"/>
</dbReference>
<organism evidence="2 3">
    <name type="scientific">Desulfosarcina ovata subsp. sediminis</name>
    <dbReference type="NCBI Taxonomy" id="885957"/>
    <lineage>
        <taxon>Bacteria</taxon>
        <taxon>Pseudomonadati</taxon>
        <taxon>Thermodesulfobacteriota</taxon>
        <taxon>Desulfobacteria</taxon>
        <taxon>Desulfobacterales</taxon>
        <taxon>Desulfosarcinaceae</taxon>
        <taxon>Desulfosarcina</taxon>
    </lineage>
</organism>
<dbReference type="PANTHER" id="PTHR32329:SF4">
    <property type="entry name" value="ACTIVATOR OF 2-HYDROXYACYL-COA DEHYDRATASE"/>
    <property type="match status" value="1"/>
</dbReference>
<dbReference type="EMBL" id="AP021876">
    <property type="protein sequence ID" value="BBO86053.1"/>
    <property type="molecule type" value="Genomic_DNA"/>
</dbReference>
<dbReference type="SUPFAM" id="SSF53067">
    <property type="entry name" value="Actin-like ATPase domain"/>
    <property type="match status" value="1"/>
</dbReference>
<dbReference type="PANTHER" id="PTHR32329">
    <property type="entry name" value="BIFUNCTIONAL PROTEIN [INCLUDES 2-HYDROXYACYL-COA DEHYDRATASE (N-TER) AND ITS ACTIVATOR DOMAIN (C_TERM)-RELATED"/>
    <property type="match status" value="1"/>
</dbReference>
<proteinExistence type="predicted"/>
<feature type="domain" description="ATPase BadF/BadG/BcrA/BcrD type" evidence="1">
    <location>
        <begin position="21"/>
        <end position="236"/>
    </location>
</feature>
<evidence type="ECO:0000259" key="1">
    <source>
        <dbReference type="Pfam" id="PF01869"/>
    </source>
</evidence>
<gene>
    <name evidence="2" type="ORF">DSCO28_66190</name>
</gene>
<dbReference type="AlphaFoldDB" id="A0A5K8A0L4"/>
<dbReference type="KEGG" id="dov:DSCO28_66190"/>
<dbReference type="Pfam" id="PF01869">
    <property type="entry name" value="BcrAD_BadFG"/>
    <property type="match status" value="1"/>
</dbReference>
<sequence>MWKGNNREQNYSDHTSEQFRLGLDIGSTTAKLVLIDPGGNVRYSDYRRHKADILGTLQNMLTHLRKNRGNISISPIFTGSAGMGLAERTDLPFVQEMVAVAEAALMQHPQCKMVIDIGGEDSKMIFFNRNCRPDMRMNGNCAGGTGAFIDQMASLMNVATTELDELALKGKRCHTIASRCGVFAKTDIQNLINTGVPKTEIAASVFQAVAIQAVNSLARGHEIRSPAILVGGPLSYYCSLRKFFLTLQRKIAVDN</sequence>
<evidence type="ECO:0000313" key="3">
    <source>
        <dbReference type="Proteomes" id="UP000425960"/>
    </source>
</evidence>
<dbReference type="Gene3D" id="3.30.420.40">
    <property type="match status" value="2"/>
</dbReference>
<accession>A0A5K8A0L4</accession>